<dbReference type="PROSITE" id="PS51257">
    <property type="entry name" value="PROKAR_LIPOPROTEIN"/>
    <property type="match status" value="1"/>
</dbReference>
<dbReference type="EMBL" id="CAEZXR010000002">
    <property type="protein sequence ID" value="CAB4684530.1"/>
    <property type="molecule type" value="Genomic_DNA"/>
</dbReference>
<protein>
    <submittedName>
        <fullName evidence="2">Unannotated protein</fullName>
    </submittedName>
</protein>
<organism evidence="2">
    <name type="scientific">freshwater metagenome</name>
    <dbReference type="NCBI Taxonomy" id="449393"/>
    <lineage>
        <taxon>unclassified sequences</taxon>
        <taxon>metagenomes</taxon>
        <taxon>ecological metagenomes</taxon>
    </lineage>
</organism>
<dbReference type="SUPFAM" id="SSF49503">
    <property type="entry name" value="Cupredoxins"/>
    <property type="match status" value="1"/>
</dbReference>
<dbReference type="Gene3D" id="2.60.40.420">
    <property type="entry name" value="Cupredoxins - blue copper proteins"/>
    <property type="match status" value="1"/>
</dbReference>
<reference evidence="2" key="1">
    <citation type="submission" date="2020-05" db="EMBL/GenBank/DDBJ databases">
        <authorList>
            <person name="Chiriac C."/>
            <person name="Salcher M."/>
            <person name="Ghai R."/>
            <person name="Kavagutti S V."/>
        </authorList>
    </citation>
    <scope>NUCLEOTIDE SEQUENCE</scope>
</reference>
<feature type="region of interest" description="Disordered" evidence="1">
    <location>
        <begin position="21"/>
        <end position="80"/>
    </location>
</feature>
<dbReference type="InterPro" id="IPR008972">
    <property type="entry name" value="Cupredoxin"/>
</dbReference>
<evidence type="ECO:0000313" key="2">
    <source>
        <dbReference type="EMBL" id="CAB4684530.1"/>
    </source>
</evidence>
<proteinExistence type="predicted"/>
<sequence length="152" mass="15002">MTSRTAAALLTATVLLLGASGCGSDDATESGSSSSPSSDTSAGESTDGVEATEETSAPAPASADPVLVDDPGTPDATLTLDDVGFDLEGASIPVGGIVRFTSTDGGPHGIVVGTLSSVTVMGGLDEWYRFDEPGSYVVSDEITGATATVVVE</sequence>
<name>A0A6J6ND90_9ZZZZ</name>
<dbReference type="AlphaFoldDB" id="A0A6J6ND90"/>
<feature type="compositionally biased region" description="Low complexity" evidence="1">
    <location>
        <begin position="54"/>
        <end position="63"/>
    </location>
</feature>
<feature type="compositionally biased region" description="Low complexity" evidence="1">
    <location>
        <begin position="21"/>
        <end position="46"/>
    </location>
</feature>
<gene>
    <name evidence="2" type="ORF">UFOPK2579_00040</name>
</gene>
<evidence type="ECO:0000256" key="1">
    <source>
        <dbReference type="SAM" id="MobiDB-lite"/>
    </source>
</evidence>
<accession>A0A6J6ND90</accession>